<gene>
    <name evidence="1" type="ORF">V7S43_016384</name>
</gene>
<protein>
    <submittedName>
        <fullName evidence="1">Uncharacterized protein</fullName>
    </submittedName>
</protein>
<accession>A0ABD3EZZ0</accession>
<dbReference type="AlphaFoldDB" id="A0ABD3EZZ0"/>
<reference evidence="1 2" key="1">
    <citation type="submission" date="2024-09" db="EMBL/GenBank/DDBJ databases">
        <title>Genome sequencing and assembly of Phytophthora oleae, isolate VK10A, causative agent of rot of olive drupes.</title>
        <authorList>
            <person name="Conti Taguali S."/>
            <person name="Riolo M."/>
            <person name="La Spada F."/>
            <person name="Cacciola S.O."/>
            <person name="Dionisio G."/>
        </authorList>
    </citation>
    <scope>NUCLEOTIDE SEQUENCE [LARGE SCALE GENOMIC DNA]</scope>
    <source>
        <strain evidence="1 2">VK10A</strain>
    </source>
</reference>
<name>A0ABD3EZZ0_9STRA</name>
<organism evidence="1 2">
    <name type="scientific">Phytophthora oleae</name>
    <dbReference type="NCBI Taxonomy" id="2107226"/>
    <lineage>
        <taxon>Eukaryota</taxon>
        <taxon>Sar</taxon>
        <taxon>Stramenopiles</taxon>
        <taxon>Oomycota</taxon>
        <taxon>Peronosporomycetes</taxon>
        <taxon>Peronosporales</taxon>
        <taxon>Peronosporaceae</taxon>
        <taxon>Phytophthora</taxon>
    </lineage>
</organism>
<comment type="caution">
    <text evidence="1">The sequence shown here is derived from an EMBL/GenBank/DDBJ whole genome shotgun (WGS) entry which is preliminary data.</text>
</comment>
<keyword evidence="2" id="KW-1185">Reference proteome</keyword>
<dbReference type="EMBL" id="JBIMZQ010000052">
    <property type="protein sequence ID" value="KAL3658749.1"/>
    <property type="molecule type" value="Genomic_DNA"/>
</dbReference>
<dbReference type="Proteomes" id="UP001632037">
    <property type="component" value="Unassembled WGS sequence"/>
</dbReference>
<sequence length="70" mass="7938">MAFYNMTSSLMARFSAELGADAGLQSFVKKDLDLGKEASLREFAEWFSDAEYPSYPWLELTELGLQHVVK</sequence>
<proteinExistence type="predicted"/>
<evidence type="ECO:0000313" key="1">
    <source>
        <dbReference type="EMBL" id="KAL3658749.1"/>
    </source>
</evidence>
<evidence type="ECO:0000313" key="2">
    <source>
        <dbReference type="Proteomes" id="UP001632037"/>
    </source>
</evidence>